<dbReference type="EMBL" id="CP015878">
    <property type="protein sequence ID" value="ANI14283.1"/>
    <property type="molecule type" value="Genomic_DNA"/>
</dbReference>
<keyword evidence="1" id="KW-0472">Membrane</keyword>
<dbReference type="PANTHER" id="PTHR42736">
    <property type="entry name" value="PROTEIN-GLUTAMINE GAMMA-GLUTAMYLTRANSFERASE"/>
    <property type="match status" value="1"/>
</dbReference>
<dbReference type="Proteomes" id="UP000077748">
    <property type="component" value="Chromosome"/>
</dbReference>
<dbReference type="SUPFAM" id="SSF54001">
    <property type="entry name" value="Cysteine proteinases"/>
    <property type="match status" value="1"/>
</dbReference>
<dbReference type="AlphaFoldDB" id="A0A1A9KBB0"/>
<feature type="transmembrane region" description="Helical" evidence="1">
    <location>
        <begin position="104"/>
        <end position="122"/>
    </location>
</feature>
<feature type="transmembrane region" description="Helical" evidence="1">
    <location>
        <begin position="128"/>
        <end position="146"/>
    </location>
</feature>
<dbReference type="Gene3D" id="3.10.620.30">
    <property type="match status" value="1"/>
</dbReference>
<dbReference type="InterPro" id="IPR002931">
    <property type="entry name" value="Transglutaminase-like"/>
</dbReference>
<dbReference type="InterPro" id="IPR025403">
    <property type="entry name" value="TgpA-like_C"/>
</dbReference>
<sequence length="663" mass="74316">MSQQPIPRIALTWLLVAQALVILPHLEHLPFWVVGFWLGCAAWRVQVYRMRARYPNGLAKLALVIAAGIGVWLSRGSLIGLDAGVVLLIAAFVIKLVELKTRRDALVLILLGFFAVATSYLFDASLLAAAFSLLPVTALLAALIGLQQSSFAEGPWRTLRLAGGLLLQALPLMLLLFLLFPRLGPLWSLPLPGGQATTGLSDSMMPGDFVELSQSTELAFRVKFDDAAPPQEQLYWRALTLENFDGQRWTQSWQGRSERAPDWRRQGPALSYQVIMQPSSRPWLFTLDVAEGGPDDARMMSDFRLERRRPVQDVLMYRASSWPRALREPDSSATALRRDLQLPARGNPRARAWAAELRERYPQPEALVQAVLRHFHDQPYAYTLRPPATGEERIDGFLFDTRRGFCEHYAGAMTFVLRAAGIPARVVTGYQGGELNPAGDYLLVHQFDAHAWVEYWSPGAGWRSVDPTFQVAPSRIERGLQAALAEEGSFLADSPFARLRYGGFGQLSQLRLSWDNLNYDWQRWVLGYQGEQQAGLLRTWFGERDSLWTGVLLVGGGALSLGLLALLLFKPWRRTRDAQLRSFERFEQLLAAQGLQRHAGEGPRAFAERAMVALPAQAASIQAYLAAFERQRYAGAASAPQELRGQLARLRRQLPWRLARRGR</sequence>
<dbReference type="SMART" id="SM00460">
    <property type="entry name" value="TGc"/>
    <property type="match status" value="1"/>
</dbReference>
<keyword evidence="1" id="KW-0812">Transmembrane</keyword>
<reference evidence="3 4" key="1">
    <citation type="submission" date="2016-05" db="EMBL/GenBank/DDBJ databases">
        <title>Genome Sequence of Pseudomonas citronellolis Strain SJTE-3, an Estrogens and Persistent Organic Pollutants degradation strain.</title>
        <authorList>
            <person name="Liang R."/>
        </authorList>
    </citation>
    <scope>NUCLEOTIDE SEQUENCE [LARGE SCALE GENOMIC DNA]</scope>
    <source>
        <strain evidence="3 4">SJTE-3</strain>
    </source>
</reference>
<dbReference type="PANTHER" id="PTHR42736:SF1">
    <property type="entry name" value="PROTEIN-GLUTAMINE GAMMA-GLUTAMYLTRANSFERASE"/>
    <property type="match status" value="1"/>
</dbReference>
<dbReference type="Pfam" id="PF01841">
    <property type="entry name" value="Transglut_core"/>
    <property type="match status" value="1"/>
</dbReference>
<protein>
    <submittedName>
        <fullName evidence="3">Transglutaminase</fullName>
    </submittedName>
</protein>
<gene>
    <name evidence="3" type="ORF">A9C11_09925</name>
</gene>
<feature type="domain" description="Transglutaminase-like" evidence="2">
    <location>
        <begin position="398"/>
        <end position="469"/>
    </location>
</feature>
<proteinExistence type="predicted"/>
<dbReference type="InterPro" id="IPR038765">
    <property type="entry name" value="Papain-like_cys_pep_sf"/>
</dbReference>
<evidence type="ECO:0000313" key="3">
    <source>
        <dbReference type="EMBL" id="ANI14283.1"/>
    </source>
</evidence>
<dbReference type="InterPro" id="IPR021878">
    <property type="entry name" value="TgpA_N"/>
</dbReference>
<accession>A0A1A9KBB0</accession>
<feature type="transmembrane region" description="Helical" evidence="1">
    <location>
        <begin position="57"/>
        <end position="73"/>
    </location>
</feature>
<evidence type="ECO:0000259" key="2">
    <source>
        <dbReference type="SMART" id="SM00460"/>
    </source>
</evidence>
<evidence type="ECO:0000313" key="4">
    <source>
        <dbReference type="Proteomes" id="UP000077748"/>
    </source>
</evidence>
<feature type="transmembrane region" description="Helical" evidence="1">
    <location>
        <begin position="79"/>
        <end position="97"/>
    </location>
</feature>
<organism evidence="3 4">
    <name type="scientific">Pseudomonas citronellolis</name>
    <dbReference type="NCBI Taxonomy" id="53408"/>
    <lineage>
        <taxon>Bacteria</taxon>
        <taxon>Pseudomonadati</taxon>
        <taxon>Pseudomonadota</taxon>
        <taxon>Gammaproteobacteria</taxon>
        <taxon>Pseudomonadales</taxon>
        <taxon>Pseudomonadaceae</taxon>
        <taxon>Pseudomonas</taxon>
    </lineage>
</organism>
<dbReference type="Pfam" id="PF13559">
    <property type="entry name" value="DUF4129"/>
    <property type="match status" value="1"/>
</dbReference>
<feature type="transmembrane region" description="Helical" evidence="1">
    <location>
        <begin position="158"/>
        <end position="180"/>
    </location>
</feature>
<dbReference type="RefSeq" id="WP_064582559.1">
    <property type="nucleotide sequence ID" value="NZ_CP015878.1"/>
</dbReference>
<dbReference type="InterPro" id="IPR052901">
    <property type="entry name" value="Bact_TGase-like"/>
</dbReference>
<evidence type="ECO:0000256" key="1">
    <source>
        <dbReference type="SAM" id="Phobius"/>
    </source>
</evidence>
<dbReference type="Pfam" id="PF11992">
    <property type="entry name" value="TgpA_N"/>
    <property type="match status" value="1"/>
</dbReference>
<feature type="transmembrane region" description="Helical" evidence="1">
    <location>
        <begin position="547"/>
        <end position="569"/>
    </location>
</feature>
<keyword evidence="1" id="KW-1133">Transmembrane helix</keyword>
<name>A0A1A9KBB0_9PSED</name>